<name>A0A8H6Y8L6_9AGAR</name>
<organism evidence="2 3">
    <name type="scientific">Mycena sanguinolenta</name>
    <dbReference type="NCBI Taxonomy" id="230812"/>
    <lineage>
        <taxon>Eukaryota</taxon>
        <taxon>Fungi</taxon>
        <taxon>Dikarya</taxon>
        <taxon>Basidiomycota</taxon>
        <taxon>Agaricomycotina</taxon>
        <taxon>Agaricomycetes</taxon>
        <taxon>Agaricomycetidae</taxon>
        <taxon>Agaricales</taxon>
        <taxon>Marasmiineae</taxon>
        <taxon>Mycenaceae</taxon>
        <taxon>Mycena</taxon>
    </lineage>
</organism>
<feature type="compositionally biased region" description="Polar residues" evidence="1">
    <location>
        <begin position="53"/>
        <end position="68"/>
    </location>
</feature>
<evidence type="ECO:0000256" key="1">
    <source>
        <dbReference type="SAM" id="MobiDB-lite"/>
    </source>
</evidence>
<reference evidence="2" key="1">
    <citation type="submission" date="2020-05" db="EMBL/GenBank/DDBJ databases">
        <title>Mycena genomes resolve the evolution of fungal bioluminescence.</title>
        <authorList>
            <person name="Tsai I.J."/>
        </authorList>
    </citation>
    <scope>NUCLEOTIDE SEQUENCE</scope>
    <source>
        <strain evidence="2">160909Yilan</strain>
    </source>
</reference>
<dbReference type="Proteomes" id="UP000623467">
    <property type="component" value="Unassembled WGS sequence"/>
</dbReference>
<accession>A0A8H6Y8L6</accession>
<dbReference type="OrthoDB" id="3045756at2759"/>
<gene>
    <name evidence="2" type="ORF">MSAN_01439800</name>
</gene>
<dbReference type="AlphaFoldDB" id="A0A8H6Y8L6"/>
<evidence type="ECO:0000313" key="3">
    <source>
        <dbReference type="Proteomes" id="UP000623467"/>
    </source>
</evidence>
<keyword evidence="3" id="KW-1185">Reference proteome</keyword>
<sequence length="178" mass="19743">MPVLDNVWEGFIRDVEGPVEDIHDFTIYGLSNDGSQRRVPSFLDYPPIPTPQLRTSLYRTGASGSTPHFKSPHELNSDSEESEDEEQIDVGFALSQFPAPPPPPPMPRRRTPPRPLVLRPTPSIAPLPPSPSFSSGESTPVATPHHSPLCRAFPEEGHTEKALSLSRLCRTDYSHYSH</sequence>
<proteinExistence type="predicted"/>
<evidence type="ECO:0000313" key="2">
    <source>
        <dbReference type="EMBL" id="KAF7355238.1"/>
    </source>
</evidence>
<feature type="compositionally biased region" description="Acidic residues" evidence="1">
    <location>
        <begin position="77"/>
        <end position="88"/>
    </location>
</feature>
<dbReference type="EMBL" id="JACAZH010000011">
    <property type="protein sequence ID" value="KAF7355238.1"/>
    <property type="molecule type" value="Genomic_DNA"/>
</dbReference>
<comment type="caution">
    <text evidence="2">The sequence shown here is derived from an EMBL/GenBank/DDBJ whole genome shotgun (WGS) entry which is preliminary data.</text>
</comment>
<feature type="region of interest" description="Disordered" evidence="1">
    <location>
        <begin position="53"/>
        <end position="152"/>
    </location>
</feature>
<protein>
    <submittedName>
        <fullName evidence="2">Uncharacterized protein</fullName>
    </submittedName>
</protein>